<proteinExistence type="predicted"/>
<sequence length="51" mass="5972">MPMIAKLAVELHEAGVSCNEMYPIERRRVQRTTYSKRLQKMDFYAPGRVAE</sequence>
<reference evidence="1" key="2">
    <citation type="submission" date="2020-11" db="EMBL/GenBank/DDBJ databases">
        <authorList>
            <person name="McCartney M.A."/>
            <person name="Auch B."/>
            <person name="Kono T."/>
            <person name="Mallez S."/>
            <person name="Becker A."/>
            <person name="Gohl D.M."/>
            <person name="Silverstein K.A.T."/>
            <person name="Koren S."/>
            <person name="Bechman K.B."/>
            <person name="Herman A."/>
            <person name="Abrahante J.E."/>
            <person name="Garbe J."/>
        </authorList>
    </citation>
    <scope>NUCLEOTIDE SEQUENCE</scope>
    <source>
        <strain evidence="1">Duluth1</strain>
        <tissue evidence="1">Whole animal</tissue>
    </source>
</reference>
<dbReference type="EMBL" id="JAIWYP010000006">
    <property type="protein sequence ID" value="KAH3806147.1"/>
    <property type="molecule type" value="Genomic_DNA"/>
</dbReference>
<comment type="caution">
    <text evidence="1">The sequence shown here is derived from an EMBL/GenBank/DDBJ whole genome shotgun (WGS) entry which is preliminary data.</text>
</comment>
<dbReference type="Proteomes" id="UP000828390">
    <property type="component" value="Unassembled WGS sequence"/>
</dbReference>
<gene>
    <name evidence="1" type="ORF">DPMN_134462</name>
</gene>
<organism evidence="1 2">
    <name type="scientific">Dreissena polymorpha</name>
    <name type="common">Zebra mussel</name>
    <name type="synonym">Mytilus polymorpha</name>
    <dbReference type="NCBI Taxonomy" id="45954"/>
    <lineage>
        <taxon>Eukaryota</taxon>
        <taxon>Metazoa</taxon>
        <taxon>Spiralia</taxon>
        <taxon>Lophotrochozoa</taxon>
        <taxon>Mollusca</taxon>
        <taxon>Bivalvia</taxon>
        <taxon>Autobranchia</taxon>
        <taxon>Heteroconchia</taxon>
        <taxon>Euheterodonta</taxon>
        <taxon>Imparidentia</taxon>
        <taxon>Neoheterodontei</taxon>
        <taxon>Myida</taxon>
        <taxon>Dreissenoidea</taxon>
        <taxon>Dreissenidae</taxon>
        <taxon>Dreissena</taxon>
    </lineage>
</organism>
<dbReference type="AlphaFoldDB" id="A0A9D4G228"/>
<accession>A0A9D4G228</accession>
<reference evidence="1" key="1">
    <citation type="journal article" date="2019" name="bioRxiv">
        <title>The Genome of the Zebra Mussel, Dreissena polymorpha: A Resource for Invasive Species Research.</title>
        <authorList>
            <person name="McCartney M.A."/>
            <person name="Auch B."/>
            <person name="Kono T."/>
            <person name="Mallez S."/>
            <person name="Zhang Y."/>
            <person name="Obille A."/>
            <person name="Becker A."/>
            <person name="Abrahante J.E."/>
            <person name="Garbe J."/>
            <person name="Badalamenti J.P."/>
            <person name="Herman A."/>
            <person name="Mangelson H."/>
            <person name="Liachko I."/>
            <person name="Sullivan S."/>
            <person name="Sone E.D."/>
            <person name="Koren S."/>
            <person name="Silverstein K.A.T."/>
            <person name="Beckman K.B."/>
            <person name="Gohl D.M."/>
        </authorList>
    </citation>
    <scope>NUCLEOTIDE SEQUENCE</scope>
    <source>
        <strain evidence="1">Duluth1</strain>
        <tissue evidence="1">Whole animal</tissue>
    </source>
</reference>
<evidence type="ECO:0000313" key="2">
    <source>
        <dbReference type="Proteomes" id="UP000828390"/>
    </source>
</evidence>
<name>A0A9D4G228_DREPO</name>
<protein>
    <submittedName>
        <fullName evidence="1">Uncharacterized protein</fullName>
    </submittedName>
</protein>
<evidence type="ECO:0000313" key="1">
    <source>
        <dbReference type="EMBL" id="KAH3806147.1"/>
    </source>
</evidence>
<keyword evidence="2" id="KW-1185">Reference proteome</keyword>